<proteinExistence type="predicted"/>
<dbReference type="OrthoDB" id="3918848at2759"/>
<keyword evidence="4" id="KW-1185">Reference proteome</keyword>
<dbReference type="InterPro" id="IPR033433">
    <property type="entry name" value="GtaA_N"/>
</dbReference>
<dbReference type="Proteomes" id="UP000298061">
    <property type="component" value="Unassembled WGS sequence"/>
</dbReference>
<organism evidence="3 4">
    <name type="scientific">Hericium alpestre</name>
    <dbReference type="NCBI Taxonomy" id="135208"/>
    <lineage>
        <taxon>Eukaryota</taxon>
        <taxon>Fungi</taxon>
        <taxon>Dikarya</taxon>
        <taxon>Basidiomycota</taxon>
        <taxon>Agaricomycotina</taxon>
        <taxon>Agaricomycetes</taxon>
        <taxon>Russulales</taxon>
        <taxon>Hericiaceae</taxon>
        <taxon>Hericium</taxon>
    </lineage>
</organism>
<evidence type="ECO:0000259" key="2">
    <source>
        <dbReference type="Pfam" id="PF17168"/>
    </source>
</evidence>
<dbReference type="PANTHER" id="PTHR31987:SF1">
    <property type="entry name" value="GLUTAMINASE A"/>
    <property type="match status" value="1"/>
</dbReference>
<name>A0A4Y9ZKN2_9AGAM</name>
<sequence length="291" mass="32608">MEFNITWFSPIEPGDWVWQSMPLSYLYIEAASLDGNSHSVQIYSDVDGEWLSGSIVRRSKPEDAMEDRFQLGQHVSSSESDQRNNPGVTYKIDLVDPDFRPISNPYTVFAIAADLGTISSTQRPVVWAIGLTRDPALSYVDLGGIQQNRSLYYQQNYTDDTSLVYGMTELTVSKNPDGSSNTSDVMMFMKNIGGAAEKRVNAVEVLYQSFPLFMYMDAKLGAPLLEPLLRFQDSANYTNTYAATDLVLPAVRDHDANLVRGDVEELRREIQLMRQGLEPPPYFEGTMPGGQ</sequence>
<feature type="domain" description="Glutaminase A N-terminal" evidence="2">
    <location>
        <begin position="1"/>
        <end position="54"/>
    </location>
</feature>
<dbReference type="AlphaFoldDB" id="A0A4Y9ZKN2"/>
<dbReference type="InterPro" id="IPR032514">
    <property type="entry name" value="GtaA_central"/>
</dbReference>
<dbReference type="Pfam" id="PF17168">
    <property type="entry name" value="DUF5127"/>
    <property type="match status" value="1"/>
</dbReference>
<feature type="domain" description="Glutaminase A central" evidence="1">
    <location>
        <begin position="164"/>
        <end position="254"/>
    </location>
</feature>
<evidence type="ECO:0000313" key="4">
    <source>
        <dbReference type="Proteomes" id="UP000298061"/>
    </source>
</evidence>
<dbReference type="Pfam" id="PF16335">
    <property type="entry name" value="GtaA_6_Hairpin"/>
    <property type="match status" value="1"/>
</dbReference>
<evidence type="ECO:0000313" key="3">
    <source>
        <dbReference type="EMBL" id="TFY75004.1"/>
    </source>
</evidence>
<accession>A0A4Y9ZKN2</accession>
<evidence type="ECO:0000259" key="1">
    <source>
        <dbReference type="Pfam" id="PF16335"/>
    </source>
</evidence>
<comment type="caution">
    <text evidence="3">The sequence shown here is derived from an EMBL/GenBank/DDBJ whole genome shotgun (WGS) entry which is preliminary data.</text>
</comment>
<dbReference type="PANTHER" id="PTHR31987">
    <property type="entry name" value="GLUTAMINASE A-RELATED"/>
    <property type="match status" value="1"/>
</dbReference>
<dbReference type="InterPro" id="IPR052743">
    <property type="entry name" value="Glutaminase_GtaA"/>
</dbReference>
<gene>
    <name evidence="3" type="ORF">EWM64_g9009</name>
</gene>
<reference evidence="3 4" key="1">
    <citation type="submission" date="2019-02" db="EMBL/GenBank/DDBJ databases">
        <title>Genome sequencing of the rare red list fungi Hericium alpestre (H. flagellum).</title>
        <authorList>
            <person name="Buettner E."/>
            <person name="Kellner H."/>
        </authorList>
    </citation>
    <scope>NUCLEOTIDE SEQUENCE [LARGE SCALE GENOMIC DNA]</scope>
    <source>
        <strain evidence="3 4">DSM 108284</strain>
    </source>
</reference>
<dbReference type="STRING" id="135208.A0A4Y9ZKN2"/>
<dbReference type="EMBL" id="SFCI01001761">
    <property type="protein sequence ID" value="TFY75004.1"/>
    <property type="molecule type" value="Genomic_DNA"/>
</dbReference>
<protein>
    <submittedName>
        <fullName evidence="3">Uncharacterized protein</fullName>
    </submittedName>
</protein>